<keyword evidence="16" id="KW-1185">Reference proteome</keyword>
<keyword evidence="3 12" id="KW-0479">Metal-binding</keyword>
<evidence type="ECO:0000313" key="16">
    <source>
        <dbReference type="Proteomes" id="UP000251835"/>
    </source>
</evidence>
<comment type="cofactor">
    <cofactor evidence="12">
        <name>Zn(2+)</name>
        <dbReference type="ChEBI" id="CHEBI:29105"/>
    </cofactor>
    <text evidence="12">Binds 2 zinc ions per subunit.</text>
</comment>
<sequence length="800" mass="91850">MPYAIIVLPIAQQSCYTYEVPVSFQKEIQIGQQVVVPLGRKFYGGIVLKLSEDKPSYPTKSIISIWDKKPIVSSEQIAFWKWMASYYMCALGEVMTAALPAGFRIESEHKVHLTKTDYIPDSETERLIIDALQHGALDLKTLDESLGGKLEVLKALLEKEVVQIHTQHNQRFKPKEVVFLYPRENITTEEINKLSELQSHVLLRLIDLSKTEKVSKSKFLEEEGVTESPIKTLIKKEFIISQKEKVYRHSFKYPKETKPLYELSEIQQQKYGEIKKQFETHSTVLLHGITSSGKTEIYTHLIAKELEKGRFVLFLLPEIALTTQLAERLAIFFGKQLLVYHSKYSTNERVEVWRKLQAKDKPYVVIGARSAIFLPFHDLGLIVVDEEHEPSFKQQDPAPRYHGRDAAIYLAYLQNSKVLLGSATPSLESYFNVQLGKYGLVELFQRYQDILPPEIILIDSTEASRKKRMKGLFTPELIKAMNETLENGEQVILFQNRRGYSYFVKCENCDTIPHCPNCDVSLSLHKYANTLDCHYCNYSISYAKHKCGECQGEDFSTIGIGTEQIEEQTTALFPNYLSDRIDWDTTTGKHSYEKILSKFKNGETKILIGTQMLAKGLDFDNVGLVAILNADLLLHYPDFRAYERSFQLLLQVSGRAGRKKKQGKVLIQTYKPKHPVLKLVKESAYTPLYNQQIRERNAFHYPPVYYMMKIKLKHKNKQKVEEAAYLLGEDLKNIFGARTYGAHTPLVSRVKNFYLQEIILKIERKSSYAKAKQLTSEAISRVKQTKGFSSIHIGADVDVF</sequence>
<dbReference type="GO" id="GO:0006270">
    <property type="term" value="P:DNA replication initiation"/>
    <property type="evidence" value="ECO:0007669"/>
    <property type="project" value="TreeGrafter"/>
</dbReference>
<evidence type="ECO:0000256" key="5">
    <source>
        <dbReference type="ARBA" id="ARBA00022801"/>
    </source>
</evidence>
<comment type="subunit">
    <text evidence="12">Component of the replication restart primosome.</text>
</comment>
<protein>
    <recommendedName>
        <fullName evidence="12">Replication restart protein PriA</fullName>
    </recommendedName>
    <alternativeName>
        <fullName evidence="12">ATP-dependent DNA helicase PriA</fullName>
        <ecNumber evidence="12">5.6.2.4</ecNumber>
    </alternativeName>
    <alternativeName>
        <fullName evidence="12">DNA 3'-5' helicase PriA</fullName>
    </alternativeName>
</protein>
<dbReference type="GO" id="GO:0016787">
    <property type="term" value="F:hydrolase activity"/>
    <property type="evidence" value="ECO:0007669"/>
    <property type="project" value="UniProtKB-KW"/>
</dbReference>
<feature type="binding site" evidence="12">
    <location>
        <position position="515"/>
    </location>
    <ligand>
        <name>Zn(2+)</name>
        <dbReference type="ChEBI" id="CHEBI:29105"/>
        <label>2</label>
    </ligand>
</feature>
<keyword evidence="9 12" id="KW-0238">DNA-binding</keyword>
<feature type="domain" description="Helicase C-terminal" evidence="14">
    <location>
        <begin position="542"/>
        <end position="697"/>
    </location>
</feature>
<dbReference type="NCBIfam" id="TIGR00595">
    <property type="entry name" value="priA"/>
    <property type="match status" value="1"/>
</dbReference>
<comment type="function">
    <text evidence="12">Initiates the restart of stalled replication forks, which reloads the replicative helicase on sites other than the origin of replication. Recognizes and binds to abandoned replication forks and remodels them to uncover a helicase loading site. Promotes assembly of the primosome at these replication forks.</text>
</comment>
<dbReference type="PANTHER" id="PTHR30580">
    <property type="entry name" value="PRIMOSOMAL PROTEIN N"/>
    <property type="match status" value="1"/>
</dbReference>
<dbReference type="Pfam" id="PF18319">
    <property type="entry name" value="Zn_ribbon_PriA"/>
    <property type="match status" value="1"/>
</dbReference>
<keyword evidence="2 12" id="KW-0235">DNA replication</keyword>
<accession>A0A7L4URH7</accession>
<dbReference type="Pfam" id="PF17764">
    <property type="entry name" value="PriA_3primeBD"/>
    <property type="match status" value="1"/>
</dbReference>
<dbReference type="FunFam" id="3.40.1440.60:FF:000001">
    <property type="entry name" value="Primosomal protein N"/>
    <property type="match status" value="1"/>
</dbReference>
<dbReference type="Gene3D" id="3.40.50.300">
    <property type="entry name" value="P-loop containing nucleotide triphosphate hydrolases"/>
    <property type="match status" value="2"/>
</dbReference>
<dbReference type="GO" id="GO:1990077">
    <property type="term" value="C:primosome complex"/>
    <property type="evidence" value="ECO:0007669"/>
    <property type="project" value="UniProtKB-UniRule"/>
</dbReference>
<name>A0A7L4URH7_BALHA</name>
<dbReference type="Pfam" id="PF00271">
    <property type="entry name" value="Helicase_C"/>
    <property type="match status" value="1"/>
</dbReference>
<evidence type="ECO:0000256" key="8">
    <source>
        <dbReference type="ARBA" id="ARBA00022840"/>
    </source>
</evidence>
<dbReference type="GO" id="GO:0006302">
    <property type="term" value="P:double-strand break repair"/>
    <property type="evidence" value="ECO:0007669"/>
    <property type="project" value="InterPro"/>
</dbReference>
<dbReference type="InterPro" id="IPR040498">
    <property type="entry name" value="PriA_CRR"/>
</dbReference>
<dbReference type="PROSITE" id="PS51192">
    <property type="entry name" value="HELICASE_ATP_BIND_1"/>
    <property type="match status" value="1"/>
</dbReference>
<evidence type="ECO:0000256" key="12">
    <source>
        <dbReference type="HAMAP-Rule" id="MF_00983"/>
    </source>
</evidence>
<dbReference type="FunFam" id="3.40.50.300:FF:000489">
    <property type="entry name" value="Primosome assembly protein PriA"/>
    <property type="match status" value="1"/>
</dbReference>
<comment type="catalytic activity">
    <reaction evidence="12">
        <text>Couples ATP hydrolysis with the unwinding of duplex DNA by translocating in the 3'-5' direction.</text>
        <dbReference type="EC" id="5.6.2.4"/>
    </reaction>
</comment>
<evidence type="ECO:0000259" key="14">
    <source>
        <dbReference type="PROSITE" id="PS51194"/>
    </source>
</evidence>
<feature type="binding site" evidence="12">
    <location>
        <position position="509"/>
    </location>
    <ligand>
        <name>Zn(2+)</name>
        <dbReference type="ChEBI" id="CHEBI:29105"/>
        <label>1</label>
    </ligand>
</feature>
<dbReference type="InterPro" id="IPR041236">
    <property type="entry name" value="PriA_C"/>
</dbReference>
<evidence type="ECO:0000256" key="3">
    <source>
        <dbReference type="ARBA" id="ARBA00022723"/>
    </source>
</evidence>
<dbReference type="Pfam" id="PF18074">
    <property type="entry name" value="PriA_C"/>
    <property type="match status" value="1"/>
</dbReference>
<comment type="catalytic activity">
    <reaction evidence="11 12">
        <text>ATP + H2O = ADP + phosphate + H(+)</text>
        <dbReference type="Rhea" id="RHEA:13065"/>
        <dbReference type="ChEBI" id="CHEBI:15377"/>
        <dbReference type="ChEBI" id="CHEBI:15378"/>
        <dbReference type="ChEBI" id="CHEBI:30616"/>
        <dbReference type="ChEBI" id="CHEBI:43474"/>
        <dbReference type="ChEBI" id="CHEBI:456216"/>
        <dbReference type="EC" id="5.6.2.4"/>
    </reaction>
</comment>
<evidence type="ECO:0000259" key="13">
    <source>
        <dbReference type="PROSITE" id="PS51192"/>
    </source>
</evidence>
<dbReference type="SMART" id="SM00487">
    <property type="entry name" value="DEXDc"/>
    <property type="match status" value="1"/>
</dbReference>
<dbReference type="InterPro" id="IPR011545">
    <property type="entry name" value="DEAD/DEAH_box_helicase_dom"/>
</dbReference>
<comment type="caution">
    <text evidence="15">The sequence shown here is derived from an EMBL/GenBank/DDBJ whole genome shotgun (WGS) entry which is preliminary data.</text>
</comment>
<evidence type="ECO:0000256" key="1">
    <source>
        <dbReference type="ARBA" id="ARBA00022515"/>
    </source>
</evidence>
<reference evidence="15 16" key="1">
    <citation type="submission" date="2018-05" db="EMBL/GenBank/DDBJ databases">
        <title>Genomic Encyclopedia of Type Strains, Phase IV (KMG-IV): sequencing the most valuable type-strain genomes for metagenomic binning, comparative biology and taxonomic classification.</title>
        <authorList>
            <person name="Goeker M."/>
        </authorList>
    </citation>
    <scope>NUCLEOTIDE SEQUENCE [LARGE SCALE GENOMIC DNA]</scope>
    <source>
        <strain evidence="15 16">DSM 28579</strain>
    </source>
</reference>
<dbReference type="InterPro" id="IPR001650">
    <property type="entry name" value="Helicase_C-like"/>
</dbReference>
<gene>
    <name evidence="12" type="primary">priA</name>
    <name evidence="15" type="ORF">C7377_0411</name>
</gene>
<dbReference type="PANTHER" id="PTHR30580:SF0">
    <property type="entry name" value="PRIMOSOMAL PROTEIN N"/>
    <property type="match status" value="1"/>
</dbReference>
<dbReference type="InterPro" id="IPR041222">
    <property type="entry name" value="PriA_3primeBD"/>
</dbReference>
<feature type="binding site" evidence="12">
    <location>
        <position position="536"/>
    </location>
    <ligand>
        <name>Zn(2+)</name>
        <dbReference type="ChEBI" id="CHEBI:29105"/>
        <label>2</label>
    </ligand>
</feature>
<dbReference type="EMBL" id="QENZ01000003">
    <property type="protein sequence ID" value="PVX52112.1"/>
    <property type="molecule type" value="Genomic_DNA"/>
</dbReference>
<evidence type="ECO:0000256" key="10">
    <source>
        <dbReference type="ARBA" id="ARBA00023235"/>
    </source>
</evidence>
<comment type="similarity">
    <text evidence="12">Belongs to the helicase family. PriA subfamily.</text>
</comment>
<dbReference type="GO" id="GO:0006310">
    <property type="term" value="P:DNA recombination"/>
    <property type="evidence" value="ECO:0007669"/>
    <property type="project" value="InterPro"/>
</dbReference>
<dbReference type="HAMAP" id="MF_00983">
    <property type="entry name" value="PriA"/>
    <property type="match status" value="1"/>
</dbReference>
<dbReference type="CDD" id="cd18804">
    <property type="entry name" value="SF2_C_priA"/>
    <property type="match status" value="1"/>
</dbReference>
<dbReference type="GO" id="GO:0005524">
    <property type="term" value="F:ATP binding"/>
    <property type="evidence" value="ECO:0007669"/>
    <property type="project" value="UniProtKB-UniRule"/>
</dbReference>
<dbReference type="SMART" id="SM00490">
    <property type="entry name" value="HELICc"/>
    <property type="match status" value="1"/>
</dbReference>
<organism evidence="15 16">
    <name type="scientific">Balneicella halophila</name>
    <dbReference type="NCBI Taxonomy" id="1537566"/>
    <lineage>
        <taxon>Bacteria</taxon>
        <taxon>Pseudomonadati</taxon>
        <taxon>Bacteroidota</taxon>
        <taxon>Bacteroidia</taxon>
        <taxon>Bacteroidales</taxon>
        <taxon>Balneicellaceae</taxon>
        <taxon>Balneicella</taxon>
    </lineage>
</organism>
<evidence type="ECO:0000256" key="11">
    <source>
        <dbReference type="ARBA" id="ARBA00048988"/>
    </source>
</evidence>
<dbReference type="Gene3D" id="3.40.1440.60">
    <property type="entry name" value="PriA, 3(prime) DNA-binding domain"/>
    <property type="match status" value="1"/>
</dbReference>
<dbReference type="Proteomes" id="UP000251835">
    <property type="component" value="Unassembled WGS sequence"/>
</dbReference>
<dbReference type="CDD" id="cd17929">
    <property type="entry name" value="DEXHc_priA"/>
    <property type="match status" value="1"/>
</dbReference>
<keyword evidence="1 12" id="KW-0639">Primosome</keyword>
<evidence type="ECO:0000256" key="2">
    <source>
        <dbReference type="ARBA" id="ARBA00022705"/>
    </source>
</evidence>
<feature type="binding site" evidence="12">
    <location>
        <position position="506"/>
    </location>
    <ligand>
        <name>Zn(2+)</name>
        <dbReference type="ChEBI" id="CHEBI:29105"/>
        <label>1</label>
    </ligand>
</feature>
<feature type="binding site" evidence="12">
    <location>
        <position position="518"/>
    </location>
    <ligand>
        <name>Zn(2+)</name>
        <dbReference type="ChEBI" id="CHEBI:29105"/>
        <label>2</label>
    </ligand>
</feature>
<dbReference type="InterPro" id="IPR027417">
    <property type="entry name" value="P-loop_NTPase"/>
</dbReference>
<dbReference type="GO" id="GO:0003677">
    <property type="term" value="F:DNA binding"/>
    <property type="evidence" value="ECO:0007669"/>
    <property type="project" value="UniProtKB-UniRule"/>
</dbReference>
<keyword evidence="5 12" id="KW-0378">Hydrolase</keyword>
<keyword evidence="6 12" id="KW-0347">Helicase</keyword>
<evidence type="ECO:0000313" key="15">
    <source>
        <dbReference type="EMBL" id="PVX52112.1"/>
    </source>
</evidence>
<dbReference type="InterPro" id="IPR014001">
    <property type="entry name" value="Helicase_ATP-bd"/>
</dbReference>
<evidence type="ECO:0000256" key="9">
    <source>
        <dbReference type="ARBA" id="ARBA00023125"/>
    </source>
</evidence>
<feature type="binding site" evidence="12">
    <location>
        <position position="533"/>
    </location>
    <ligand>
        <name>Zn(2+)</name>
        <dbReference type="ChEBI" id="CHEBI:29105"/>
        <label>2</label>
    </ligand>
</feature>
<dbReference type="InterPro" id="IPR042115">
    <property type="entry name" value="PriA_3primeBD_sf"/>
</dbReference>
<dbReference type="SUPFAM" id="SSF52540">
    <property type="entry name" value="P-loop containing nucleoside triphosphate hydrolases"/>
    <property type="match status" value="1"/>
</dbReference>
<dbReference type="AlphaFoldDB" id="A0A7L4URH7"/>
<dbReference type="PROSITE" id="PS51194">
    <property type="entry name" value="HELICASE_CTER"/>
    <property type="match status" value="1"/>
</dbReference>
<dbReference type="Pfam" id="PF00270">
    <property type="entry name" value="DEAD"/>
    <property type="match status" value="1"/>
</dbReference>
<dbReference type="GO" id="GO:0043138">
    <property type="term" value="F:3'-5' DNA helicase activity"/>
    <property type="evidence" value="ECO:0007669"/>
    <property type="project" value="UniProtKB-EC"/>
</dbReference>
<keyword evidence="8 12" id="KW-0067">ATP-binding</keyword>
<evidence type="ECO:0000256" key="7">
    <source>
        <dbReference type="ARBA" id="ARBA00022833"/>
    </source>
</evidence>
<feature type="binding site" evidence="12">
    <location>
        <position position="550"/>
    </location>
    <ligand>
        <name>Zn(2+)</name>
        <dbReference type="ChEBI" id="CHEBI:29105"/>
        <label>1</label>
    </ligand>
</feature>
<dbReference type="GO" id="GO:0006269">
    <property type="term" value="P:DNA replication, synthesis of primer"/>
    <property type="evidence" value="ECO:0007669"/>
    <property type="project" value="UniProtKB-KW"/>
</dbReference>
<dbReference type="GO" id="GO:0008270">
    <property type="term" value="F:zinc ion binding"/>
    <property type="evidence" value="ECO:0007669"/>
    <property type="project" value="UniProtKB-UniRule"/>
</dbReference>
<dbReference type="RefSeq" id="WP_116495669.1">
    <property type="nucleotide sequence ID" value="NZ_QENZ01000003.1"/>
</dbReference>
<dbReference type="EC" id="5.6.2.4" evidence="12"/>
<keyword evidence="7 12" id="KW-0862">Zinc</keyword>
<evidence type="ECO:0000256" key="4">
    <source>
        <dbReference type="ARBA" id="ARBA00022741"/>
    </source>
</evidence>
<evidence type="ECO:0000256" key="6">
    <source>
        <dbReference type="ARBA" id="ARBA00022806"/>
    </source>
</evidence>
<dbReference type="InterPro" id="IPR005259">
    <property type="entry name" value="PriA"/>
</dbReference>
<keyword evidence="10 12" id="KW-0413">Isomerase</keyword>
<dbReference type="OrthoDB" id="9759544at2"/>
<keyword evidence="4 12" id="KW-0547">Nucleotide-binding</keyword>
<feature type="domain" description="Helicase ATP-binding" evidence="13">
    <location>
        <begin position="275"/>
        <end position="443"/>
    </location>
</feature>
<feature type="binding site" evidence="12">
    <location>
        <position position="547"/>
    </location>
    <ligand>
        <name>Zn(2+)</name>
        <dbReference type="ChEBI" id="CHEBI:29105"/>
        <label>1</label>
    </ligand>
</feature>
<proteinExistence type="inferred from homology"/>